<dbReference type="Gene3D" id="3.40.366.10">
    <property type="entry name" value="Malonyl-Coenzyme A Acyl Carrier Protein, domain 2"/>
    <property type="match status" value="1"/>
</dbReference>
<dbReference type="SUPFAM" id="SSF54637">
    <property type="entry name" value="Thioesterase/thiol ester dehydrase-isomerase"/>
    <property type="match status" value="1"/>
</dbReference>
<dbReference type="PROSITE" id="PS50075">
    <property type="entry name" value="CARRIER"/>
    <property type="match status" value="1"/>
</dbReference>
<feature type="domain" description="Carrier" evidence="6">
    <location>
        <begin position="916"/>
        <end position="992"/>
    </location>
</feature>
<dbReference type="InterPro" id="IPR014030">
    <property type="entry name" value="Ketoacyl_synth_N"/>
</dbReference>
<dbReference type="Pfam" id="PF14765">
    <property type="entry name" value="PS-DH"/>
    <property type="match status" value="1"/>
</dbReference>
<evidence type="ECO:0000256" key="5">
    <source>
        <dbReference type="PROSITE-ProRule" id="PRU01363"/>
    </source>
</evidence>
<organism evidence="9 10">
    <name type="scientific">Saccharomonospora amisosensis</name>
    <dbReference type="NCBI Taxonomy" id="1128677"/>
    <lineage>
        <taxon>Bacteria</taxon>
        <taxon>Bacillati</taxon>
        <taxon>Actinomycetota</taxon>
        <taxon>Actinomycetes</taxon>
        <taxon>Pseudonocardiales</taxon>
        <taxon>Pseudonocardiaceae</taxon>
        <taxon>Saccharomonospora</taxon>
    </lineage>
</organism>
<dbReference type="InterPro" id="IPR020807">
    <property type="entry name" value="PKS_DH"/>
</dbReference>
<dbReference type="Gene3D" id="3.10.129.110">
    <property type="entry name" value="Polyketide synthase dehydratase"/>
    <property type="match status" value="1"/>
</dbReference>
<feature type="region of interest" description="C-terminal hotdog fold" evidence="5">
    <location>
        <begin position="1546"/>
        <end position="1677"/>
    </location>
</feature>
<feature type="domain" description="PKS/mFAS DH" evidence="8">
    <location>
        <begin position="1406"/>
        <end position="1677"/>
    </location>
</feature>
<dbReference type="SUPFAM" id="SSF52151">
    <property type="entry name" value="FabD/lysophospholipase-like"/>
    <property type="match status" value="1"/>
</dbReference>
<dbReference type="Pfam" id="PF02801">
    <property type="entry name" value="Ketoacyl-synt_C"/>
    <property type="match status" value="1"/>
</dbReference>
<feature type="region of interest" description="N-terminal hotdog fold" evidence="5">
    <location>
        <begin position="1406"/>
        <end position="1529"/>
    </location>
</feature>
<reference evidence="9 10" key="1">
    <citation type="submission" date="2020-03" db="EMBL/GenBank/DDBJ databases">
        <title>Sequencing the genomes of 1000 actinobacteria strains.</title>
        <authorList>
            <person name="Klenk H.-P."/>
        </authorList>
    </citation>
    <scope>NUCLEOTIDE SEQUENCE [LARGE SCALE GENOMIC DNA]</scope>
    <source>
        <strain evidence="9 10">DSM 45685</strain>
    </source>
</reference>
<dbReference type="InterPro" id="IPR013968">
    <property type="entry name" value="PKS_KR"/>
</dbReference>
<evidence type="ECO:0000313" key="10">
    <source>
        <dbReference type="Proteomes" id="UP000545493"/>
    </source>
</evidence>
<feature type="domain" description="Ketosynthase family 3 (KS3)" evidence="7">
    <location>
        <begin position="1"/>
        <end position="446"/>
    </location>
</feature>
<evidence type="ECO:0000259" key="6">
    <source>
        <dbReference type="PROSITE" id="PS50075"/>
    </source>
</evidence>
<dbReference type="Pfam" id="PF00109">
    <property type="entry name" value="ketoacyl-synt"/>
    <property type="match status" value="1"/>
</dbReference>
<dbReference type="GO" id="GO:0006633">
    <property type="term" value="P:fatty acid biosynthetic process"/>
    <property type="evidence" value="ECO:0007669"/>
    <property type="project" value="TreeGrafter"/>
</dbReference>
<proteinExistence type="predicted"/>
<dbReference type="InterPro" id="IPR049900">
    <property type="entry name" value="PKS_mFAS_DH"/>
</dbReference>
<dbReference type="Pfam" id="PF08659">
    <property type="entry name" value="KR"/>
    <property type="match status" value="1"/>
</dbReference>
<evidence type="ECO:0000256" key="3">
    <source>
        <dbReference type="ARBA" id="ARBA00022679"/>
    </source>
</evidence>
<dbReference type="InterPro" id="IPR057326">
    <property type="entry name" value="KR_dom"/>
</dbReference>
<dbReference type="CDD" id="cd00833">
    <property type="entry name" value="PKS"/>
    <property type="match status" value="1"/>
</dbReference>
<dbReference type="SUPFAM" id="SSF53901">
    <property type="entry name" value="Thiolase-like"/>
    <property type="match status" value="1"/>
</dbReference>
<dbReference type="InterPro" id="IPR049552">
    <property type="entry name" value="PKS_DH_N"/>
</dbReference>
<feature type="active site" description="Proton acceptor; for dehydratase activity" evidence="5">
    <location>
        <position position="1439"/>
    </location>
</feature>
<dbReference type="Gene3D" id="3.40.50.720">
    <property type="entry name" value="NAD(P)-binding Rossmann-like Domain"/>
    <property type="match status" value="1"/>
</dbReference>
<dbReference type="InterPro" id="IPR020841">
    <property type="entry name" value="PKS_Beta-ketoAc_synthase_dom"/>
</dbReference>
<dbReference type="InterPro" id="IPR029069">
    <property type="entry name" value="HotDog_dom_sf"/>
</dbReference>
<dbReference type="SUPFAM" id="SSF51735">
    <property type="entry name" value="NAD(P)-binding Rossmann-fold domains"/>
    <property type="match status" value="1"/>
</dbReference>
<dbReference type="InterPro" id="IPR049551">
    <property type="entry name" value="PKS_DH_C"/>
</dbReference>
<dbReference type="PANTHER" id="PTHR43775:SF51">
    <property type="entry name" value="INACTIVE PHENOLPHTHIOCEROL SYNTHESIS POLYKETIDE SYNTHASE TYPE I PKS1-RELATED"/>
    <property type="match status" value="1"/>
</dbReference>
<keyword evidence="2" id="KW-0597">Phosphoprotein</keyword>
<accession>A0A7X5URU3</accession>
<dbReference type="Proteomes" id="UP000545493">
    <property type="component" value="Unassembled WGS sequence"/>
</dbReference>
<dbReference type="SMART" id="SM00827">
    <property type="entry name" value="PKS_AT"/>
    <property type="match status" value="1"/>
</dbReference>
<keyword evidence="3" id="KW-0808">Transferase</keyword>
<keyword evidence="1" id="KW-0596">Phosphopantetheine</keyword>
<gene>
    <name evidence="9" type="ORF">FHU38_003383</name>
</gene>
<dbReference type="SMART" id="SM00825">
    <property type="entry name" value="PKS_KS"/>
    <property type="match status" value="1"/>
</dbReference>
<dbReference type="InterPro" id="IPR001227">
    <property type="entry name" value="Ac_transferase_dom_sf"/>
</dbReference>
<dbReference type="SMART" id="SM00822">
    <property type="entry name" value="PKS_KR"/>
    <property type="match status" value="1"/>
</dbReference>
<name>A0A7X5URU3_9PSEU</name>
<protein>
    <submittedName>
        <fullName evidence="9">Enediyne polyketide synthase</fullName>
    </submittedName>
</protein>
<dbReference type="InterPro" id="IPR042104">
    <property type="entry name" value="PKS_dehydratase_sf"/>
</dbReference>
<dbReference type="PROSITE" id="PS52019">
    <property type="entry name" value="PKS_MFAS_DH"/>
    <property type="match status" value="1"/>
</dbReference>
<evidence type="ECO:0000256" key="1">
    <source>
        <dbReference type="ARBA" id="ARBA00022450"/>
    </source>
</evidence>
<dbReference type="EMBL" id="JAAOYM010000001">
    <property type="protein sequence ID" value="NIJ13039.1"/>
    <property type="molecule type" value="Genomic_DNA"/>
</dbReference>
<feature type="active site" description="Proton donor; for dehydratase activity" evidence="5">
    <location>
        <position position="1599"/>
    </location>
</feature>
<dbReference type="InterPro" id="IPR009081">
    <property type="entry name" value="PP-bd_ACP"/>
</dbReference>
<dbReference type="SUPFAM" id="SSF55048">
    <property type="entry name" value="Probable ACP-binding domain of malonyl-CoA ACP transacylase"/>
    <property type="match status" value="1"/>
</dbReference>
<dbReference type="InterPro" id="IPR014043">
    <property type="entry name" value="Acyl_transferase_dom"/>
</dbReference>
<dbReference type="SUPFAM" id="SSF47336">
    <property type="entry name" value="ACP-like"/>
    <property type="match status" value="1"/>
</dbReference>
<dbReference type="InterPro" id="IPR050091">
    <property type="entry name" value="PKS_NRPS_Biosynth_Enz"/>
</dbReference>
<evidence type="ECO:0000256" key="4">
    <source>
        <dbReference type="ARBA" id="ARBA00023315"/>
    </source>
</evidence>
<keyword evidence="4" id="KW-0012">Acyltransferase</keyword>
<dbReference type="GO" id="GO:0004312">
    <property type="term" value="F:fatty acid synthase activity"/>
    <property type="evidence" value="ECO:0007669"/>
    <property type="project" value="TreeGrafter"/>
</dbReference>
<evidence type="ECO:0000256" key="2">
    <source>
        <dbReference type="ARBA" id="ARBA00022553"/>
    </source>
</evidence>
<sequence length="1822" mass="193305">MACRYPDATTPMELWQNMLARRRAFRRLPESRLPAVYLGTRDEPDLAYVTRAGVLRDWDFDRQRFGIPGPLYRAADQTHWLALETAAGALEDAGFPEGNGLDRDAVGVVLGNSLAGEFNRAATVRLRWPFIADAAATALTEASAPSELTRAVLQRLEQLIKSPFPEPGDEMLTGTLANTIAGRICNQFDFHGTGYTVDGACSSSLLAVMTAARALAAGELDFALAGGVDMSIDPLELVGFSRLGALADGQMRVYDENPTGFLPGEGCGVVALMRAEEAERRGLRSYARILGWASSSDGTGGLSRPERAGQVLALSRAYRAAGVRAGDVGLIEGHGTGTAVGDRVELEALTSVRGQAGPAALSTIKANIGHTKAAAGVAGLIKAALAVFHRVLPPVTGCERPHQLLQGKDPSLRLLAEPEPWRDRIPLAGVSSMGFGGINAHLVLEGVARRPSAALSAMTRRWSARPPGPEIVYLDADEPPVLAERLTRLAAAARSLSKAELADIAATAWRNSDAGRVRAALVAETPDRLANAAMAAAAAVQEWSGEPRHDQQRGYAVGSNVALRVGLLFPGQAAPVRMTLPNWAESLAVPALPESVAGRDADADTAVAQPAIVRQSLAGLAWLRELGVEPVAATGHSLGEITALHWAGAYSAGAALELAGVRGRIMAEYGIGGTTMASLAVSEAGLGTLLEGTKVVVAGYNAPDHLVVSGRRREIDEVLARARRAGVAASELQVSHGFHSPAMRPVSTPLRKELARLPIAAAEVPIISTITGGELTATGDELAELLVGQLTQPVLFAQAVRALAEGCDLLLEVGPGTMLTTLVEANALRVPAVSMDTGGDPYRHAFTTALLAACAGADLEPWFAGRGFRTLHWDATPRFVANPCENRAGWVEAAELSIPRQEKEEEPVAAVRVDSDDPLTAVTEYLATTLELPESSITPTSSLLGDLHLNSLQVVHLVSSVASAMGRKPPDTALPLTDATVGGIASVLAELPRAQEEPDSVAGVAPWVRPFEQYWSPFVPGEATPVRWTVYAPEGHWLHELDGTDQDAASGVAVALSAQDGVGEIAALLNRVADTVPDRLLVVHSGHPAAAGIARSVAVELESCEVVVVDVPGERTRLDPAVLTDRRHGRYLELRCGADGTIERTEMSARNRGTGAAAALGAGDVCLVTGGVLGITAYSAVALAERTGCTLVFAGRSPVEDPKVADALRTIRERVDAHYESCDVADADAVAGLLASAGRFGPVRGLIHGAGLNEPRRMGDITAESLDTTLRPKVTGLRTLLDAAGGELRLVLGFGSIIGRQGLSGQAEYCIANDWLRVDLERWSAAHRHCRTHVLEWSVWSGTGMGVRLDVLDYLRRIGIEPIRPEDGVRALFEVLDDPEAPVAVLLTSRFPATATLPMREPAGPPPRFAERQLVQVPGVETVLEAKLALGSDLYLDDHRVDGTAVLPAVVGMEAMAQAASLVDGTSRPLSLREVRFRSPVTVDDRHGRAIQLAALSGADGVDVVLRDDTDRFAGDRFTGKVAAELAPPEPRDSAEPLTGTSPWYGTVFFHRGRFRRVAGYERLSAFTVEAWLNAVEDAPWFSQFLSGQLLLGDPAAHDAALHALLACVPHRQALPIGVDRFTIWQEPAGPLRVIGTETGHTADEYRFDVELLRPDGDAVAHWHGLELRAVGPRAWPDGLPTRLVGPWLSRRLIECGIDDRLELSTMPGPDSPIRLDTDGPSWAVLPADDDTELDPVDRKVADLLGDKTGEDVTLTNARVRCGLAALHGLGQHDGAPMRIDQITEDGIVVARCGRARVLTARIRPLESGVLGAIALADWKAS</sequence>
<comment type="caution">
    <text evidence="9">The sequence shown here is derived from an EMBL/GenBank/DDBJ whole genome shotgun (WGS) entry which is preliminary data.</text>
</comment>
<dbReference type="InterPro" id="IPR016039">
    <property type="entry name" value="Thiolase-like"/>
</dbReference>
<dbReference type="InterPro" id="IPR016035">
    <property type="entry name" value="Acyl_Trfase/lysoPLipase"/>
</dbReference>
<dbReference type="PROSITE" id="PS52004">
    <property type="entry name" value="KS3_2"/>
    <property type="match status" value="1"/>
</dbReference>
<dbReference type="Gene3D" id="1.10.1200.10">
    <property type="entry name" value="ACP-like"/>
    <property type="match status" value="1"/>
</dbReference>
<evidence type="ECO:0000313" key="9">
    <source>
        <dbReference type="EMBL" id="NIJ13039.1"/>
    </source>
</evidence>
<dbReference type="Pfam" id="PF21089">
    <property type="entry name" value="PKS_DH_N"/>
    <property type="match status" value="1"/>
</dbReference>
<evidence type="ECO:0000259" key="7">
    <source>
        <dbReference type="PROSITE" id="PS52004"/>
    </source>
</evidence>
<dbReference type="InterPro" id="IPR014031">
    <property type="entry name" value="Ketoacyl_synth_C"/>
</dbReference>
<evidence type="ECO:0000259" key="8">
    <source>
        <dbReference type="PROSITE" id="PS52019"/>
    </source>
</evidence>
<dbReference type="InterPro" id="IPR036736">
    <property type="entry name" value="ACP-like_sf"/>
</dbReference>
<dbReference type="PANTHER" id="PTHR43775">
    <property type="entry name" value="FATTY ACID SYNTHASE"/>
    <property type="match status" value="1"/>
</dbReference>
<dbReference type="InterPro" id="IPR016036">
    <property type="entry name" value="Malonyl_transacylase_ACP-bd"/>
</dbReference>
<dbReference type="InterPro" id="IPR036291">
    <property type="entry name" value="NAD(P)-bd_dom_sf"/>
</dbReference>
<keyword evidence="10" id="KW-1185">Reference proteome</keyword>
<dbReference type="SMART" id="SM00826">
    <property type="entry name" value="PKS_DH"/>
    <property type="match status" value="1"/>
</dbReference>
<dbReference type="Pfam" id="PF00550">
    <property type="entry name" value="PP-binding"/>
    <property type="match status" value="1"/>
</dbReference>
<dbReference type="Gene3D" id="3.40.47.10">
    <property type="match status" value="1"/>
</dbReference>
<dbReference type="Pfam" id="PF00698">
    <property type="entry name" value="Acyl_transf_1"/>
    <property type="match status" value="1"/>
</dbReference>